<dbReference type="InterPro" id="IPR000073">
    <property type="entry name" value="AB_hydrolase_1"/>
</dbReference>
<reference evidence="3 4" key="1">
    <citation type="submission" date="2018-08" db="EMBL/GenBank/DDBJ databases">
        <title>Recombination of ecologically and evolutionarily significant loci maintains genetic cohesion in the Pseudomonas syringae species complex.</title>
        <authorList>
            <person name="Dillon M."/>
            <person name="Thakur S."/>
            <person name="Almeida R.N.D."/>
            <person name="Weir B.S."/>
            <person name="Guttman D.S."/>
        </authorList>
    </citation>
    <scope>NUCLEOTIDE SEQUENCE [LARGE SCALE GENOMIC DNA]</scope>
    <source>
        <strain evidence="3 4">ICMP 11288</strain>
    </source>
</reference>
<feature type="domain" description="AB hydrolase-1" evidence="2">
    <location>
        <begin position="147"/>
        <end position="200"/>
    </location>
</feature>
<dbReference type="InterPro" id="IPR029058">
    <property type="entry name" value="AB_hydrolase_fold"/>
</dbReference>
<comment type="caution">
    <text evidence="3">The sequence shown here is derived from an EMBL/GenBank/DDBJ whole genome shotgun (WGS) entry which is preliminary data.</text>
</comment>
<gene>
    <name evidence="3" type="ORF">ALP97_01961</name>
</gene>
<feature type="signal peptide" evidence="1">
    <location>
        <begin position="1"/>
        <end position="25"/>
    </location>
</feature>
<accession>A0A3M4QC09</accession>
<evidence type="ECO:0000313" key="3">
    <source>
        <dbReference type="EMBL" id="RMQ87941.1"/>
    </source>
</evidence>
<protein>
    <recommendedName>
        <fullName evidence="2">AB hydrolase-1 domain-containing protein</fullName>
    </recommendedName>
</protein>
<evidence type="ECO:0000313" key="4">
    <source>
        <dbReference type="Proteomes" id="UP000277179"/>
    </source>
</evidence>
<proteinExistence type="predicted"/>
<keyword evidence="1" id="KW-0732">Signal</keyword>
<sequence>MMKPSVLVKNLACIGLWLVAGQALAEPLIAPTAIDWLLDCPFPAQERPDPEVLERTQCASVSVPRDHAAPKRGSVRLALTRVGARQPLSREGVVFIQGGEPPNGQGATFALHLTSRWESYSTQAYRTLTNRYDVIELSPRDLSQANGVEQAARDMEYVRAQLGEAQLNYLGNAQATRLGSRYAALFPERVARMVLVNAEQAEPVAAGIEQLLLKEPARPGTGAGCINRWVGDFLVFGKQPPASTRCLDLGSWE</sequence>
<dbReference type="SUPFAM" id="SSF53474">
    <property type="entry name" value="alpha/beta-Hydrolases"/>
    <property type="match status" value="1"/>
</dbReference>
<dbReference type="EMBL" id="RBRL01000220">
    <property type="protein sequence ID" value="RMQ87941.1"/>
    <property type="molecule type" value="Genomic_DNA"/>
</dbReference>
<dbReference type="Proteomes" id="UP000277179">
    <property type="component" value="Unassembled WGS sequence"/>
</dbReference>
<evidence type="ECO:0000259" key="2">
    <source>
        <dbReference type="Pfam" id="PF00561"/>
    </source>
</evidence>
<feature type="chain" id="PRO_5018227048" description="AB hydrolase-1 domain-containing protein" evidence="1">
    <location>
        <begin position="26"/>
        <end position="253"/>
    </location>
</feature>
<dbReference type="AlphaFoldDB" id="A0A3M4QC09"/>
<evidence type="ECO:0000256" key="1">
    <source>
        <dbReference type="SAM" id="SignalP"/>
    </source>
</evidence>
<dbReference type="Pfam" id="PF00561">
    <property type="entry name" value="Abhydrolase_1"/>
    <property type="match status" value="1"/>
</dbReference>
<dbReference type="Gene3D" id="3.40.50.1820">
    <property type="entry name" value="alpha/beta hydrolase"/>
    <property type="match status" value="1"/>
</dbReference>
<name>A0A3M4QC09_9PSED</name>
<organism evidence="3 4">
    <name type="scientific">Pseudomonas salomonii</name>
    <dbReference type="NCBI Taxonomy" id="191391"/>
    <lineage>
        <taxon>Bacteria</taxon>
        <taxon>Pseudomonadati</taxon>
        <taxon>Pseudomonadota</taxon>
        <taxon>Gammaproteobacteria</taxon>
        <taxon>Pseudomonadales</taxon>
        <taxon>Pseudomonadaceae</taxon>
        <taxon>Pseudomonas</taxon>
    </lineage>
</organism>